<name>A0AC35GV11_9BILA</name>
<accession>A0AC35GV11</accession>
<organism evidence="1 2">
    <name type="scientific">Panagrolaimus sp. PS1159</name>
    <dbReference type="NCBI Taxonomy" id="55785"/>
    <lineage>
        <taxon>Eukaryota</taxon>
        <taxon>Metazoa</taxon>
        <taxon>Ecdysozoa</taxon>
        <taxon>Nematoda</taxon>
        <taxon>Chromadorea</taxon>
        <taxon>Rhabditida</taxon>
        <taxon>Tylenchina</taxon>
        <taxon>Panagrolaimomorpha</taxon>
        <taxon>Panagrolaimoidea</taxon>
        <taxon>Panagrolaimidae</taxon>
        <taxon>Panagrolaimus</taxon>
    </lineage>
</organism>
<proteinExistence type="predicted"/>
<sequence length="334" mass="37120">MARDKRSIWVFAVNALGLGVFGTTFTDPNPTTPEPPHPQVTAVDTTDHLFSAGLLISEPSLKSGEKAAVNELSKKALKAVRAAFNPQECSIKQAVTTEEIRMAIMLDTIQNCYRLETISTENVKPAEHDDKPPFKQEKDFSFNEDAQKVVAAAIDAGDKMDAEQTATEARSKEQLLQEIGLHGSLYFRNAIKYATDKDERGDIETLAAKHYSVFIDSLLQLASTVTKKEKISFQEERITIVTSTVSSTAQVIATMLEFISRPNYSNNAEATNAIKRLAGDFYDLMKLVRNENKTKQTIIQSPTLPPLKSSNQPEKEVIKYIISSIFSKQKKDDL</sequence>
<dbReference type="Proteomes" id="UP000887580">
    <property type="component" value="Unplaced"/>
</dbReference>
<dbReference type="WBParaSite" id="PS1159_v2.g8966.t1">
    <property type="protein sequence ID" value="PS1159_v2.g8966.t1"/>
    <property type="gene ID" value="PS1159_v2.g8966"/>
</dbReference>
<protein>
    <submittedName>
        <fullName evidence="2">Uncharacterized protein</fullName>
    </submittedName>
</protein>
<evidence type="ECO:0000313" key="2">
    <source>
        <dbReference type="WBParaSite" id="PS1159_v2.g8966.t1"/>
    </source>
</evidence>
<evidence type="ECO:0000313" key="1">
    <source>
        <dbReference type="Proteomes" id="UP000887580"/>
    </source>
</evidence>
<reference evidence="2" key="1">
    <citation type="submission" date="2022-11" db="UniProtKB">
        <authorList>
            <consortium name="WormBaseParasite"/>
        </authorList>
    </citation>
    <scope>IDENTIFICATION</scope>
</reference>